<dbReference type="GO" id="GO:0005524">
    <property type="term" value="F:ATP binding"/>
    <property type="evidence" value="ECO:0007669"/>
    <property type="project" value="InterPro"/>
</dbReference>
<feature type="compositionally biased region" description="Polar residues" evidence="1">
    <location>
        <begin position="1374"/>
        <end position="1397"/>
    </location>
</feature>
<keyword evidence="3" id="KW-0418">Kinase</keyword>
<feature type="compositionally biased region" description="Basic and acidic residues" evidence="1">
    <location>
        <begin position="1708"/>
        <end position="1722"/>
    </location>
</feature>
<reference evidence="3" key="1">
    <citation type="journal article" date="2021" name="Sci. Adv.">
        <title>The American lobster genome reveals insights on longevity, neural, and immune adaptations.</title>
        <authorList>
            <person name="Polinski J.M."/>
            <person name="Zimin A.V."/>
            <person name="Clark K.F."/>
            <person name="Kohn A.B."/>
            <person name="Sadowski N."/>
            <person name="Timp W."/>
            <person name="Ptitsyn A."/>
            <person name="Khanna P."/>
            <person name="Romanova D.Y."/>
            <person name="Williams P."/>
            <person name="Greenwood S.J."/>
            <person name="Moroz L.L."/>
            <person name="Walt D.R."/>
            <person name="Bodnar A.G."/>
        </authorList>
    </citation>
    <scope>NUCLEOTIDE SEQUENCE</scope>
    <source>
        <strain evidence="3">GMGI-L3</strain>
    </source>
</reference>
<dbReference type="GO" id="GO:0004672">
    <property type="term" value="F:protein kinase activity"/>
    <property type="evidence" value="ECO:0007669"/>
    <property type="project" value="InterPro"/>
</dbReference>
<dbReference type="Gene3D" id="1.10.510.10">
    <property type="entry name" value="Transferase(Phosphotransferase) domain 1"/>
    <property type="match status" value="1"/>
</dbReference>
<dbReference type="PRINTS" id="PR00109">
    <property type="entry name" value="TYRKINASE"/>
</dbReference>
<feature type="compositionally biased region" description="Acidic residues" evidence="1">
    <location>
        <begin position="2147"/>
        <end position="2174"/>
    </location>
</feature>
<proteinExistence type="predicted"/>
<dbReference type="PANTHER" id="PTHR24417">
    <property type="entry name" value="SERINE/THREONINE-PROTEIN KINASE LMTK1"/>
    <property type="match status" value="1"/>
</dbReference>
<evidence type="ECO:0000313" key="4">
    <source>
        <dbReference type="Proteomes" id="UP000747542"/>
    </source>
</evidence>
<feature type="region of interest" description="Disordered" evidence="1">
    <location>
        <begin position="668"/>
        <end position="705"/>
    </location>
</feature>
<feature type="compositionally biased region" description="Low complexity" evidence="1">
    <location>
        <begin position="1235"/>
        <end position="1246"/>
    </location>
</feature>
<feature type="compositionally biased region" description="Acidic residues" evidence="1">
    <location>
        <begin position="982"/>
        <end position="994"/>
    </location>
</feature>
<evidence type="ECO:0000313" key="3">
    <source>
        <dbReference type="EMBL" id="KAG7171623.1"/>
    </source>
</evidence>
<feature type="region of interest" description="Disordered" evidence="1">
    <location>
        <begin position="1518"/>
        <end position="1559"/>
    </location>
</feature>
<feature type="compositionally biased region" description="Low complexity" evidence="1">
    <location>
        <begin position="187"/>
        <end position="199"/>
    </location>
</feature>
<feature type="compositionally biased region" description="Polar residues" evidence="1">
    <location>
        <begin position="684"/>
        <end position="696"/>
    </location>
</feature>
<dbReference type="InterPro" id="IPR008266">
    <property type="entry name" value="Tyr_kinase_AS"/>
</dbReference>
<feature type="region of interest" description="Disordered" evidence="1">
    <location>
        <begin position="1235"/>
        <end position="1254"/>
    </location>
</feature>
<feature type="region of interest" description="Disordered" evidence="1">
    <location>
        <begin position="2216"/>
        <end position="2235"/>
    </location>
</feature>
<feature type="region of interest" description="Disordered" evidence="1">
    <location>
        <begin position="2001"/>
        <end position="2202"/>
    </location>
</feature>
<feature type="region of interest" description="Disordered" evidence="1">
    <location>
        <begin position="976"/>
        <end position="1006"/>
    </location>
</feature>
<feature type="compositionally biased region" description="Polar residues" evidence="1">
    <location>
        <begin position="2177"/>
        <end position="2197"/>
    </location>
</feature>
<feature type="compositionally biased region" description="Acidic residues" evidence="1">
    <location>
        <begin position="2113"/>
        <end position="2123"/>
    </location>
</feature>
<dbReference type="SUPFAM" id="SSF56112">
    <property type="entry name" value="Protein kinase-like (PK-like)"/>
    <property type="match status" value="1"/>
</dbReference>
<keyword evidence="3" id="KW-0808">Transferase</keyword>
<keyword evidence="4" id="KW-1185">Reference proteome</keyword>
<evidence type="ECO:0000259" key="2">
    <source>
        <dbReference type="PROSITE" id="PS50011"/>
    </source>
</evidence>
<dbReference type="PROSITE" id="PS00109">
    <property type="entry name" value="PROTEIN_KINASE_TYR"/>
    <property type="match status" value="1"/>
</dbReference>
<feature type="compositionally biased region" description="Basic and acidic residues" evidence="1">
    <location>
        <begin position="720"/>
        <end position="732"/>
    </location>
</feature>
<dbReference type="Gene3D" id="3.30.200.20">
    <property type="entry name" value="Phosphorylase Kinase, domain 1"/>
    <property type="match status" value="1"/>
</dbReference>
<dbReference type="InterPro" id="IPR001245">
    <property type="entry name" value="Ser-Thr/Tyr_kinase_cat_dom"/>
</dbReference>
<feature type="domain" description="Protein kinase" evidence="2">
    <location>
        <begin position="156"/>
        <end position="447"/>
    </location>
</feature>
<dbReference type="EMBL" id="JAHLQT010012015">
    <property type="protein sequence ID" value="KAG7171623.1"/>
    <property type="molecule type" value="Genomic_DNA"/>
</dbReference>
<gene>
    <name evidence="3" type="primary">LMTK3-L</name>
    <name evidence="3" type="ORF">Hamer_G014762</name>
</gene>
<dbReference type="Proteomes" id="UP000747542">
    <property type="component" value="Unassembled WGS sequence"/>
</dbReference>
<name>A0A8J5N1W5_HOMAM</name>
<feature type="compositionally biased region" description="Polar residues" evidence="1">
    <location>
        <begin position="735"/>
        <end position="744"/>
    </location>
</feature>
<dbReference type="InterPro" id="IPR011009">
    <property type="entry name" value="Kinase-like_dom_sf"/>
</dbReference>
<feature type="region of interest" description="Disordered" evidence="1">
    <location>
        <begin position="1597"/>
        <end position="1617"/>
    </location>
</feature>
<dbReference type="Pfam" id="PF07714">
    <property type="entry name" value="PK_Tyr_Ser-Thr"/>
    <property type="match status" value="1"/>
</dbReference>
<feature type="compositionally biased region" description="Basic and acidic residues" evidence="1">
    <location>
        <begin position="2005"/>
        <end position="2017"/>
    </location>
</feature>
<evidence type="ECO:0000256" key="1">
    <source>
        <dbReference type="SAM" id="MobiDB-lite"/>
    </source>
</evidence>
<feature type="region of interest" description="Disordered" evidence="1">
    <location>
        <begin position="1704"/>
        <end position="1739"/>
    </location>
</feature>
<feature type="compositionally biased region" description="Acidic residues" evidence="1">
    <location>
        <begin position="2066"/>
        <end position="2087"/>
    </location>
</feature>
<feature type="region of interest" description="Disordered" evidence="1">
    <location>
        <begin position="720"/>
        <end position="755"/>
    </location>
</feature>
<dbReference type="PROSITE" id="PS50011">
    <property type="entry name" value="PROTEIN_KINASE_DOM"/>
    <property type="match status" value="1"/>
</dbReference>
<dbReference type="InterPro" id="IPR000719">
    <property type="entry name" value="Prot_kinase_dom"/>
</dbReference>
<feature type="region of interest" description="Disordered" evidence="1">
    <location>
        <begin position="1373"/>
        <end position="1405"/>
    </location>
</feature>
<feature type="compositionally biased region" description="Low complexity" evidence="1">
    <location>
        <begin position="1538"/>
        <end position="1552"/>
    </location>
</feature>
<accession>A0A8J5N1W5</accession>
<organism evidence="3 4">
    <name type="scientific">Homarus americanus</name>
    <name type="common">American lobster</name>
    <dbReference type="NCBI Taxonomy" id="6706"/>
    <lineage>
        <taxon>Eukaryota</taxon>
        <taxon>Metazoa</taxon>
        <taxon>Ecdysozoa</taxon>
        <taxon>Arthropoda</taxon>
        <taxon>Crustacea</taxon>
        <taxon>Multicrustacea</taxon>
        <taxon>Malacostraca</taxon>
        <taxon>Eumalacostraca</taxon>
        <taxon>Eucarida</taxon>
        <taxon>Decapoda</taxon>
        <taxon>Pleocyemata</taxon>
        <taxon>Astacidea</taxon>
        <taxon>Nephropoidea</taxon>
        <taxon>Nephropidae</taxon>
        <taxon>Homarus</taxon>
    </lineage>
</organism>
<comment type="caution">
    <text evidence="3">The sequence shown here is derived from an EMBL/GenBank/DDBJ whole genome shotgun (WGS) entry which is preliminary data.</text>
</comment>
<feature type="compositionally biased region" description="Polar residues" evidence="1">
    <location>
        <begin position="2045"/>
        <end position="2062"/>
    </location>
</feature>
<feature type="region of interest" description="Disordered" evidence="1">
    <location>
        <begin position="178"/>
        <end position="202"/>
    </location>
</feature>
<feature type="compositionally biased region" description="Basic and acidic residues" evidence="1">
    <location>
        <begin position="995"/>
        <end position="1006"/>
    </location>
</feature>
<dbReference type="PANTHER" id="PTHR24417:SF7">
    <property type="entry name" value="CHROMATIN MODIFICATION-RELATED PROTEIN EAF1"/>
    <property type="match status" value="1"/>
</dbReference>
<protein>
    <submittedName>
        <fullName evidence="3">Serine/threonine-protein kinase LMTK3-like</fullName>
    </submittedName>
</protein>
<sequence length="2481" mass="275495">MYDKLTKLLEIWSRKLVIKTTIVPLSSPLLSIRALVVSCRMEDLFLISTSSFCDLELGSVSSRVEGSTNTINHGPREEFTMFPPAGISQLSLSTTQINFEPLPDIRLRPGTHDRDQRITDKTLPASFPGQGATTPGGLPTDEWFAEPHQNFPRNQLQYVKEIGKGWFGQVLEGRATGIFSDHTKGDSPTTSSLTPNTSPRGQTPVAVKVLREDATPTEQMYFLQELRPYRDLSHPNVLKVLAHCLETEPFLILMQLCPKGDLKDVVKHDKGLTESTILRMIVDVSAGLMHMHSHAFIHTDLAARNCVVDEDNSVKIGDYGYNIDFYKNEYYCAGEVALPLRWCAPETLKCTDTTIETKEVTKAANVWSFGIIMWEIASRGELPYKSLDDDQVIQQVVVDQTCLLESPKTLELHSEKIFESDFNLSVQGKHHLGGAMSPSLQNLHGSVEDLDAKIADKFGSALPSWLGMEPGQPIDSLTREITDAILKLDDYLAGEKSEPSTAQVSPEKGGINFKFGKDSFVSNPPEAKIARVGRLFAGEGSGHPSLTRTLSDGEDEGFTMRLEQGEFTEMVRLKSQSVQDFMKLTVVDDGSDSDNASQKNSLAFESLTQEKNFSSEGNIREALRDVKFMSELERLQAEHKYSIITEASRENASSIEYRLQDFNLDQPLHESDTPVLSEAGSTDKLATSTESDNSNNFHERYNSERDPFLGEVISSDLREEKKMNVCNTKEEDGNSTDSGENSVGSKPMLASPDCVVSSREPKPVALPDIVVHDSGVKLSTPSPPPVESPVKIINSNQPKEFRFIFEDQSVSPSTCGSKFTFNDGHDTHSQTDSVVFSENIRNTDVNRSDECRNNNNEGIGYRRINNFDELDSPLVKQSLEKGHEDVNKMGELNKFLTYMQENGKERLTSTPCKKDIIENATKTDETTSEGKYKSVSLNNESGVPITDLVGDKEMPVNGINLKARDSDTKQRLVFVSTSSRTEDDDNSVEEEEEDMALREEHQEEVPSYKPEKIIKGEDIVIGALDDYSLDLYRAVKSTEIPAAVNEAPAKASLPAEGNKEAYLYELPKESVINKSKGNENEAIGIEVDLEQWDKFLGSTMNGEKDGSETVFRESFDENVTAEGKVASDVLDSSFVMGESDPDNKVPMNDLDMNHSNFNFKDKPDLSTTFEHSTCDEICEIMANDKDTESDTTENRPQVNVKMFFGSDSSITDVDTTCSDVPDSVMKTPGILKMNSLINNSSSQQSKSSDESYITAESRSLTQELQTSGELSELYKTTLSKYDTEATMSVSETISLNSTGNTPLKVNSTEASQSSLVDSYIIDNTPSNSFTYKREASVDGTIDDISQKSASEILKPCTGISEDVLHKTIPKSENRIPSTSETVSSGAFVNNSSLGSNAKNEDLTSEASPTAVDSGISLTSHILSLENIHSSFPVALSTEKDDGLDVRKHEVIIVKEDDDLSPSAYQTKLKYDDCWNSQESQDSAVGNDEAENGDFWQQQMMAWQEAAFQTRQLLQQAAGGSGTSLAGHKGSQENLLEASPRSDSSSTKSPYSSNDMLSLDDEGTYVSYNTTDDEEVLGYKPEDINALRAELNLKLGGLQEDKEQLEPEEPDDTSSSDRESVTINYRGIMTTTLSPIKEESYLEDDDSPLRKANIKDSCNLDSILDQSIEFEEPSSVRDDTFILNEAVNEQIVSKEEPGLITFSLEDDEQDKRLANEHSTEESKSTNGLNIADEAQTDTSVKNTVETVNECLSFENAHDSLILEDLDEDNGPSSIHIYNSGNSFDGEDMLIVDTVTNEAKIVDRGKPRSHLAFINDQEEQPETKEILLIGYEESDDVAPESIPSVGGSRFDEMRHREEFLRNNPSWEKPGNIKLEDYEGDSESRPEVEFVVSDLPPDSPQGIQVPHYHSYFTSALSTISHPNASIEEPPIFEQVEHISLPYDVNYPSAGEHLHSLEDFGEQDGSLENQVSGGTKEEAKISEIEDDDDAPIKLNFLGRLYSDESVEKDEEKSLKSCESREATLLSDSDEEEGNDEQQVARPKTPEPNDINQMTSSEFLASQSYQITDHEEVEEQIEAEREYEDDSEDDEYSPSQSPRKMDRVELQATQDPRYTPDWESDTDSDEDSSSTSGEFMWRPGEQCQQSSYVLDVIEEEPEDDMEEEEGEFSEDSESGEEEFTPSKWNSDLTPSHSLLKSPQNRSSLKKKVRWKRQRHHRVYEYPPEPRSWEPTPTEPHQRRSWGRSSLDYLSLAVYIFFPIHKADWDLGADEFIADDGGDMEDYVYRKPSRPAPPPPIYTLGSVAYDDAPEGFLVDNGEFFIRSSGSPFTFTSSSFSASDFFPGSHSASDYDVIFGGPAQTPGFSDALTSNSVDHIGSESDVMQEDEQRLNRSGAEGHTLTADIGLINPSYPITEESEQLSSSGTGLGQLRHTRDKLRLEIPTISLAGDAAKSTTVTLENGESGLEKYNGQSFSSINLKRTEPEVSEV</sequence>